<evidence type="ECO:0000313" key="3">
    <source>
        <dbReference type="Proteomes" id="UP000626697"/>
    </source>
</evidence>
<accession>A0ABR6CS53</accession>
<evidence type="ECO:0000259" key="1">
    <source>
        <dbReference type="Pfam" id="PF21747"/>
    </source>
</evidence>
<sequence length="173" mass="20883">MIVKLPQKLLHEKFFFSDMIEIDHSSFDKWDPSFNPALFVYDMLYWSGGQGFQPWQQGHLTIPVLFEKWKEIANTCKIIIDERRQKDTELFMKKGMALFFQALFWINEQPVVLYNWYESVDKLSLKPINVVERLSFVELRMTHYASFIQLSELFLEAEKQYYKTIAMKKRYQK</sequence>
<dbReference type="EMBL" id="JACJHX010000009">
    <property type="protein sequence ID" value="MBA9027774.1"/>
    <property type="molecule type" value="Genomic_DNA"/>
</dbReference>
<reference evidence="2 3" key="1">
    <citation type="submission" date="2020-08" db="EMBL/GenBank/DDBJ databases">
        <title>Genomic Encyclopedia of Type Strains, Phase IV (KMG-IV): sequencing the most valuable type-strain genomes for metagenomic binning, comparative biology and taxonomic classification.</title>
        <authorList>
            <person name="Goeker M."/>
        </authorList>
    </citation>
    <scope>NUCLEOTIDE SEQUENCE [LARGE SCALE GENOMIC DNA]</scope>
    <source>
        <strain evidence="2 3">DSM 105481</strain>
    </source>
</reference>
<evidence type="ECO:0000313" key="2">
    <source>
        <dbReference type="EMBL" id="MBA9027774.1"/>
    </source>
</evidence>
<feature type="domain" description="YpoC-like" evidence="1">
    <location>
        <begin position="61"/>
        <end position="169"/>
    </location>
</feature>
<name>A0ABR6CS53_9BACI</name>
<comment type="caution">
    <text evidence="2">The sequence shown here is derived from an EMBL/GenBank/DDBJ whole genome shotgun (WGS) entry which is preliminary data.</text>
</comment>
<dbReference type="Pfam" id="PF21747">
    <property type="entry name" value="YpoC"/>
    <property type="match status" value="1"/>
</dbReference>
<keyword evidence="3" id="KW-1185">Reference proteome</keyword>
<gene>
    <name evidence="2" type="ORF">HNP81_003065</name>
</gene>
<organism evidence="2 3">
    <name type="scientific">Peribacillus huizhouensis</name>
    <dbReference type="NCBI Taxonomy" id="1501239"/>
    <lineage>
        <taxon>Bacteria</taxon>
        <taxon>Bacillati</taxon>
        <taxon>Bacillota</taxon>
        <taxon>Bacilli</taxon>
        <taxon>Bacillales</taxon>
        <taxon>Bacillaceae</taxon>
        <taxon>Peribacillus</taxon>
    </lineage>
</organism>
<dbReference type="Proteomes" id="UP000626697">
    <property type="component" value="Unassembled WGS sequence"/>
</dbReference>
<dbReference type="RefSeq" id="WP_182503140.1">
    <property type="nucleotide sequence ID" value="NZ_JACJHX010000009.1"/>
</dbReference>
<protein>
    <recommendedName>
        <fullName evidence="1">YpoC-like domain-containing protein</fullName>
    </recommendedName>
</protein>
<dbReference type="InterPro" id="IPR048427">
    <property type="entry name" value="YpoC"/>
</dbReference>
<proteinExistence type="predicted"/>